<dbReference type="InterPro" id="IPR048962">
    <property type="entry name" value="ARIH1-like_UBL"/>
</dbReference>
<dbReference type="PANTHER" id="PTHR11685">
    <property type="entry name" value="RBR FAMILY RING FINGER AND IBR DOMAIN-CONTAINING"/>
    <property type="match status" value="1"/>
</dbReference>
<name>A0AA39ISI7_9BILA</name>
<dbReference type="Gene3D" id="2.20.25.20">
    <property type="match status" value="1"/>
</dbReference>
<comment type="caution">
    <text evidence="14">The sequence shown here is derived from an EMBL/GenBank/DDBJ whole genome shotgun (WGS) entry which is preliminary data.</text>
</comment>
<keyword evidence="5" id="KW-0479">Metal-binding</keyword>
<evidence type="ECO:0000256" key="10">
    <source>
        <dbReference type="PROSITE-ProRule" id="PRU00175"/>
    </source>
</evidence>
<dbReference type="SUPFAM" id="SSF57850">
    <property type="entry name" value="RING/U-box"/>
    <property type="match status" value="3"/>
</dbReference>
<evidence type="ECO:0000256" key="3">
    <source>
        <dbReference type="ARBA" id="ARBA00012251"/>
    </source>
</evidence>
<comment type="similarity">
    <text evidence="2">Belongs to the RBR family. Ariadne subfamily.</text>
</comment>
<dbReference type="Proteomes" id="UP001175271">
    <property type="component" value="Unassembled WGS sequence"/>
</dbReference>
<organism evidence="14 15">
    <name type="scientific">Steinernema hermaphroditum</name>
    <dbReference type="NCBI Taxonomy" id="289476"/>
    <lineage>
        <taxon>Eukaryota</taxon>
        <taxon>Metazoa</taxon>
        <taxon>Ecdysozoa</taxon>
        <taxon>Nematoda</taxon>
        <taxon>Chromadorea</taxon>
        <taxon>Rhabditida</taxon>
        <taxon>Tylenchina</taxon>
        <taxon>Panagrolaimomorpha</taxon>
        <taxon>Strongyloidoidea</taxon>
        <taxon>Steinernematidae</taxon>
        <taxon>Steinernema</taxon>
    </lineage>
</organism>
<feature type="domain" description="RING-type" evidence="12">
    <location>
        <begin position="134"/>
        <end position="179"/>
    </location>
</feature>
<dbReference type="GO" id="GO:0008270">
    <property type="term" value="F:zinc ion binding"/>
    <property type="evidence" value="ECO:0007669"/>
    <property type="project" value="UniProtKB-KW"/>
</dbReference>
<dbReference type="SMART" id="SM00647">
    <property type="entry name" value="IBR"/>
    <property type="match status" value="2"/>
</dbReference>
<evidence type="ECO:0000256" key="1">
    <source>
        <dbReference type="ARBA" id="ARBA00001798"/>
    </source>
</evidence>
<dbReference type="CDD" id="cd20343">
    <property type="entry name" value="BRcat_RBR_HHARI-like"/>
    <property type="match status" value="1"/>
</dbReference>
<dbReference type="InterPro" id="IPR001841">
    <property type="entry name" value="Znf_RING"/>
</dbReference>
<dbReference type="EMBL" id="JAUCMV010000001">
    <property type="protein sequence ID" value="KAK0428951.1"/>
    <property type="molecule type" value="Genomic_DNA"/>
</dbReference>
<dbReference type="PROSITE" id="PS51873">
    <property type="entry name" value="TRIAD"/>
    <property type="match status" value="1"/>
</dbReference>
<comment type="catalytic activity">
    <reaction evidence="1">
        <text>[E2 ubiquitin-conjugating enzyme]-S-ubiquitinyl-L-cysteine + [acceptor protein]-L-lysine = [E2 ubiquitin-conjugating enzyme]-L-cysteine + [acceptor protein]-N(6)-ubiquitinyl-L-lysine.</text>
        <dbReference type="EC" id="2.3.2.31"/>
    </reaction>
</comment>
<dbReference type="GO" id="GO:0061630">
    <property type="term" value="F:ubiquitin protein ligase activity"/>
    <property type="evidence" value="ECO:0007669"/>
    <property type="project" value="UniProtKB-EC"/>
</dbReference>
<protein>
    <recommendedName>
        <fullName evidence="3">RBR-type E3 ubiquitin transferase</fullName>
        <ecNumber evidence="3">2.3.2.31</ecNumber>
    </recommendedName>
</protein>
<feature type="region of interest" description="Disordered" evidence="11">
    <location>
        <begin position="1"/>
        <end position="46"/>
    </location>
</feature>
<feature type="compositionally biased region" description="Acidic residues" evidence="11">
    <location>
        <begin position="14"/>
        <end position="26"/>
    </location>
</feature>
<dbReference type="CDD" id="cd20356">
    <property type="entry name" value="Rcat_RBR_HHARI-like"/>
    <property type="match status" value="1"/>
</dbReference>
<feature type="domain" description="RING-type" evidence="13">
    <location>
        <begin position="130"/>
        <end position="338"/>
    </location>
</feature>
<evidence type="ECO:0000256" key="9">
    <source>
        <dbReference type="ARBA" id="ARBA00022833"/>
    </source>
</evidence>
<evidence type="ECO:0000256" key="2">
    <source>
        <dbReference type="ARBA" id="ARBA00005884"/>
    </source>
</evidence>
<dbReference type="GO" id="GO:0016567">
    <property type="term" value="P:protein ubiquitination"/>
    <property type="evidence" value="ECO:0007669"/>
    <property type="project" value="InterPro"/>
</dbReference>
<keyword evidence="15" id="KW-1185">Reference proteome</keyword>
<dbReference type="Gene3D" id="3.30.40.10">
    <property type="entry name" value="Zinc/RING finger domain, C3HC4 (zinc finger)"/>
    <property type="match status" value="1"/>
</dbReference>
<keyword evidence="4" id="KW-0808">Transferase</keyword>
<evidence type="ECO:0000256" key="8">
    <source>
        <dbReference type="ARBA" id="ARBA00022786"/>
    </source>
</evidence>
<sequence>MDFDDDAAFSGSDIESDNECPSDDDGIVMQAVSGSEDGGGRGDSTDRDYQILAQEQLIPEMEQIIADVNVIVGLPPTICRILLHRFKWNRESLLERYYENTDNQQKFYKDAGIRCPITSGLGKERREAVTLGVCGICCDQSALVGLECAHKFCSDCWENYLCHKVADNSDAYLTCPAYKCEYAVDDDTVFSYFQRNPQMGKMYRKLIMYSFVESNRLLKWCPGADCGKVIKVQHFEARAVTCDCGMTFCFECSHEWHEPVNCRLLRLWAKKCSDDSETANWINANTKECPKCQVTIEKDGGCNHMTCKNSACKAEFCWMCLGPWEPHGSAWYSCNRFDDSAAKQARDAQERSRAALQRYLHYYNRFINHQHSLKLENKLYATVENKMEQMQQANFSWIEVQYLRKAVDVLGECRRTLMYTYAFAYYLERDNQTVIFEDNQRDLEHATEQLSEFLERDLENEDLVTLKQRVQDKYRYVEQRRQVLLKHCAEGTERDTWRYTVQF</sequence>
<accession>A0AA39ISI7</accession>
<dbReference type="AlphaFoldDB" id="A0AA39ISI7"/>
<dbReference type="InterPro" id="IPR031127">
    <property type="entry name" value="E3_UB_ligase_RBR"/>
</dbReference>
<dbReference type="Pfam" id="PF19422">
    <property type="entry name" value="Ariadne"/>
    <property type="match status" value="1"/>
</dbReference>
<keyword evidence="9" id="KW-0862">Zinc</keyword>
<evidence type="ECO:0000256" key="11">
    <source>
        <dbReference type="SAM" id="MobiDB-lite"/>
    </source>
</evidence>
<keyword evidence="6" id="KW-0677">Repeat</keyword>
<dbReference type="Gene3D" id="1.20.120.1750">
    <property type="match status" value="1"/>
</dbReference>
<gene>
    <name evidence="14" type="ORF">QR680_011103</name>
</gene>
<dbReference type="Pfam" id="PF22191">
    <property type="entry name" value="IBR_1"/>
    <property type="match status" value="1"/>
</dbReference>
<dbReference type="InterPro" id="IPR002867">
    <property type="entry name" value="IBR_dom"/>
</dbReference>
<evidence type="ECO:0000313" key="14">
    <source>
        <dbReference type="EMBL" id="KAK0428951.1"/>
    </source>
</evidence>
<dbReference type="InterPro" id="IPR045840">
    <property type="entry name" value="Ariadne"/>
</dbReference>
<dbReference type="FunFam" id="1.20.120.1750:FF:000002">
    <property type="entry name" value="RBR-type E3 ubiquitin transferase"/>
    <property type="match status" value="1"/>
</dbReference>
<evidence type="ECO:0000256" key="6">
    <source>
        <dbReference type="ARBA" id="ARBA00022737"/>
    </source>
</evidence>
<dbReference type="PROSITE" id="PS50089">
    <property type="entry name" value="ZF_RING_2"/>
    <property type="match status" value="1"/>
</dbReference>
<evidence type="ECO:0000259" key="12">
    <source>
        <dbReference type="PROSITE" id="PS50089"/>
    </source>
</evidence>
<dbReference type="InterPro" id="IPR013083">
    <property type="entry name" value="Znf_RING/FYVE/PHD"/>
</dbReference>
<evidence type="ECO:0000256" key="5">
    <source>
        <dbReference type="ARBA" id="ARBA00022723"/>
    </source>
</evidence>
<dbReference type="EC" id="2.3.2.31" evidence="3"/>
<evidence type="ECO:0000313" key="15">
    <source>
        <dbReference type="Proteomes" id="UP001175271"/>
    </source>
</evidence>
<keyword evidence="8" id="KW-0833">Ubl conjugation pathway</keyword>
<dbReference type="Pfam" id="PF21235">
    <property type="entry name" value="UBA_ARI1"/>
    <property type="match status" value="1"/>
</dbReference>
<evidence type="ECO:0000259" key="13">
    <source>
        <dbReference type="PROSITE" id="PS51873"/>
    </source>
</evidence>
<evidence type="ECO:0000256" key="7">
    <source>
        <dbReference type="ARBA" id="ARBA00022771"/>
    </source>
</evidence>
<evidence type="ECO:0000256" key="4">
    <source>
        <dbReference type="ARBA" id="ARBA00022679"/>
    </source>
</evidence>
<dbReference type="InterPro" id="IPR044066">
    <property type="entry name" value="TRIAD_supradom"/>
</dbReference>
<reference evidence="14" key="1">
    <citation type="submission" date="2023-06" db="EMBL/GenBank/DDBJ databases">
        <title>Genomic analysis of the entomopathogenic nematode Steinernema hermaphroditum.</title>
        <authorList>
            <person name="Schwarz E.M."/>
            <person name="Heppert J.K."/>
            <person name="Baniya A."/>
            <person name="Schwartz H.T."/>
            <person name="Tan C.-H."/>
            <person name="Antoshechkin I."/>
            <person name="Sternberg P.W."/>
            <person name="Goodrich-Blair H."/>
            <person name="Dillman A.R."/>
        </authorList>
    </citation>
    <scope>NUCLEOTIDE SEQUENCE</scope>
    <source>
        <strain evidence="14">PS9179</strain>
        <tissue evidence="14">Whole animal</tissue>
    </source>
</reference>
<keyword evidence="7 10" id="KW-0863">Zinc-finger</keyword>
<dbReference type="Pfam" id="PF01485">
    <property type="entry name" value="IBR"/>
    <property type="match status" value="1"/>
</dbReference>
<proteinExistence type="inferred from homology"/>